<organism evidence="2">
    <name type="scientific">Finegoldia magna ATCC 53516</name>
    <dbReference type="NCBI Taxonomy" id="525282"/>
    <lineage>
        <taxon>Bacteria</taxon>
        <taxon>Bacillati</taxon>
        <taxon>Bacillota</taxon>
        <taxon>Tissierellia</taxon>
        <taxon>Tissierellales</taxon>
        <taxon>Peptoniphilaceae</taxon>
        <taxon>Finegoldia</taxon>
    </lineage>
</organism>
<accession>D6S6E4</accession>
<sequence>MVFVLDKDIQKGGLIIKHLVTVFGIIINLKVHRSVQNIINKYL</sequence>
<name>D6S6E4_FINMA</name>
<keyword evidence="1" id="KW-0472">Membrane</keyword>
<dbReference type="AlphaFoldDB" id="D6S6E4"/>
<keyword evidence="1" id="KW-0812">Transmembrane</keyword>
<dbReference type="STRING" id="525282.HMPREF0391_10016"/>
<dbReference type="Proteomes" id="UP000004063">
    <property type="component" value="Chromosome"/>
</dbReference>
<feature type="transmembrane region" description="Helical" evidence="1">
    <location>
        <begin position="12"/>
        <end position="31"/>
    </location>
</feature>
<comment type="caution">
    <text evidence="2">The sequence shown here is derived from an EMBL/GenBank/DDBJ whole genome shotgun (WGS) entry which is preliminary data.</text>
</comment>
<keyword evidence="1" id="KW-1133">Transmembrane helix</keyword>
<dbReference type="HOGENOM" id="CLU_3233913_0_0_9"/>
<gene>
    <name evidence="2" type="ORF">HMPREF0391_10016</name>
</gene>
<evidence type="ECO:0000313" key="2">
    <source>
        <dbReference type="EMBL" id="EFH93648.1"/>
    </source>
</evidence>
<proteinExistence type="predicted"/>
<dbReference type="EMBL" id="ACHM02000001">
    <property type="protein sequence ID" value="EFH93648.1"/>
    <property type="molecule type" value="Genomic_DNA"/>
</dbReference>
<evidence type="ECO:0000256" key="1">
    <source>
        <dbReference type="SAM" id="Phobius"/>
    </source>
</evidence>
<reference evidence="2" key="1">
    <citation type="submission" date="2010-05" db="EMBL/GenBank/DDBJ databases">
        <authorList>
            <person name="Muzny D."/>
            <person name="Qin X."/>
            <person name="Buhay C."/>
            <person name="Dugan-Rocha S."/>
            <person name="Ding Y."/>
            <person name="Chen G."/>
            <person name="Hawes A."/>
            <person name="Holder M."/>
            <person name="Jhangiani S."/>
            <person name="Johnson A."/>
            <person name="Khan Z."/>
            <person name="Li Z."/>
            <person name="Liu W."/>
            <person name="Liu X."/>
            <person name="Perez L."/>
            <person name="Shen H."/>
            <person name="Wang Q."/>
            <person name="Watt J."/>
            <person name="Xi L."/>
            <person name="Xin Y."/>
            <person name="Zhou J."/>
            <person name="Deng J."/>
            <person name="Jiang H."/>
            <person name="Liu Y."/>
            <person name="Qu J."/>
            <person name="Song X.-Z."/>
            <person name="Zhang L."/>
            <person name="Villasana D."/>
            <person name="Johnson A."/>
            <person name="Liu J."/>
            <person name="Liyanage D."/>
            <person name="Lorensuhewa L."/>
            <person name="Robinson T."/>
            <person name="Song A."/>
            <person name="Song B.-B."/>
            <person name="Dinh H."/>
            <person name="Thornton R."/>
            <person name="Coyle M."/>
            <person name="Francisco L."/>
            <person name="Jackson L."/>
            <person name="Javaid M."/>
            <person name="Korchina V."/>
            <person name="Kovar C."/>
            <person name="Mata R."/>
            <person name="Mathew T."/>
            <person name="Ngo R."/>
            <person name="Nguyen L."/>
            <person name="Nguyen N."/>
            <person name="Okwuonu G."/>
            <person name="Ongeri F."/>
            <person name="Pham C."/>
            <person name="Simmons D."/>
            <person name="Wilczek-Boney K."/>
            <person name="Hale W."/>
            <person name="Jakkamsetti A."/>
            <person name="Pham P."/>
            <person name="Ruth R."/>
            <person name="San Lucas F."/>
            <person name="Warren J."/>
            <person name="Zhang J."/>
            <person name="Zhao Z."/>
            <person name="Zhou C."/>
            <person name="Zhu D."/>
            <person name="Lee S."/>
            <person name="Bess C."/>
            <person name="Blankenburg K."/>
            <person name="Forbes L."/>
            <person name="Fu Q."/>
            <person name="Gubbala S."/>
            <person name="Hirani K."/>
            <person name="Jayaseelan J.C."/>
            <person name="Lara F."/>
            <person name="Munidasa M."/>
            <person name="Palculict T."/>
            <person name="Patil S."/>
            <person name="Pu L.-L."/>
            <person name="Saada N."/>
            <person name="Tang L."/>
            <person name="Weissenberger G."/>
            <person name="Zhu Y."/>
            <person name="Hemphill L."/>
            <person name="Shang Y."/>
            <person name="Youmans B."/>
            <person name="Ayvaz T."/>
            <person name="Ross M."/>
            <person name="Santibanez J."/>
            <person name="Aqrawi P."/>
            <person name="Gross S."/>
            <person name="Joshi V."/>
            <person name="Fowler G."/>
            <person name="Nazareth L."/>
            <person name="Reid J."/>
            <person name="Worley K."/>
            <person name="Petrosino J."/>
            <person name="Highlander S."/>
            <person name="Gibbs R."/>
        </authorList>
    </citation>
    <scope>NUCLEOTIDE SEQUENCE [LARGE SCALE GENOMIC DNA]</scope>
    <source>
        <strain evidence="2">ATCC 53516</strain>
    </source>
</reference>
<protein>
    <submittedName>
        <fullName evidence="2">Uncharacterized protein</fullName>
    </submittedName>
</protein>